<organism evidence="1 2">
    <name type="scientific">Wickerhamomyces pijperi</name>
    <name type="common">Yeast</name>
    <name type="synonym">Pichia pijperi</name>
    <dbReference type="NCBI Taxonomy" id="599730"/>
    <lineage>
        <taxon>Eukaryota</taxon>
        <taxon>Fungi</taxon>
        <taxon>Dikarya</taxon>
        <taxon>Ascomycota</taxon>
        <taxon>Saccharomycotina</taxon>
        <taxon>Saccharomycetes</taxon>
        <taxon>Phaffomycetales</taxon>
        <taxon>Wickerhamomycetaceae</taxon>
        <taxon>Wickerhamomyces</taxon>
    </lineage>
</organism>
<keyword evidence="2" id="KW-1185">Reference proteome</keyword>
<accession>A0A9P8Q095</accession>
<reference evidence="1" key="1">
    <citation type="journal article" date="2021" name="Open Biol.">
        <title>Shared evolutionary footprints suggest mitochondrial oxidative damage underlies multiple complex I losses in fungi.</title>
        <authorList>
            <person name="Schikora-Tamarit M.A."/>
            <person name="Marcet-Houben M."/>
            <person name="Nosek J."/>
            <person name="Gabaldon T."/>
        </authorList>
    </citation>
    <scope>NUCLEOTIDE SEQUENCE</scope>
    <source>
        <strain evidence="1">CBS2887</strain>
    </source>
</reference>
<dbReference type="Proteomes" id="UP000774326">
    <property type="component" value="Unassembled WGS sequence"/>
</dbReference>
<comment type="caution">
    <text evidence="1">The sequence shown here is derived from an EMBL/GenBank/DDBJ whole genome shotgun (WGS) entry which is preliminary data.</text>
</comment>
<gene>
    <name evidence="1" type="ORF">WICPIJ_007382</name>
</gene>
<sequence length="111" mass="12420">MVFSLGDLQIISGVRHGNSGPVTVVVASVVSFFFQGLTTDSTKTTKLDFVVARLNDFQNYLVWGNDFVANVNQDLTDGTFDWRFVGTNEINTDFLLLVLAWLWCPRGWGIL</sequence>
<evidence type="ECO:0000313" key="1">
    <source>
        <dbReference type="EMBL" id="KAH3681656.1"/>
    </source>
</evidence>
<dbReference type="EMBL" id="JAEUBG010004337">
    <property type="protein sequence ID" value="KAH3681656.1"/>
    <property type="molecule type" value="Genomic_DNA"/>
</dbReference>
<protein>
    <submittedName>
        <fullName evidence="1">Uncharacterized protein</fullName>
    </submittedName>
</protein>
<name>A0A9P8Q095_WICPI</name>
<reference evidence="1" key="2">
    <citation type="submission" date="2021-01" db="EMBL/GenBank/DDBJ databases">
        <authorList>
            <person name="Schikora-Tamarit M.A."/>
        </authorList>
    </citation>
    <scope>NUCLEOTIDE SEQUENCE</scope>
    <source>
        <strain evidence="1">CBS2887</strain>
    </source>
</reference>
<proteinExistence type="predicted"/>
<dbReference type="AlphaFoldDB" id="A0A9P8Q095"/>
<evidence type="ECO:0000313" key="2">
    <source>
        <dbReference type="Proteomes" id="UP000774326"/>
    </source>
</evidence>